<proteinExistence type="predicted"/>
<organism evidence="2 3">
    <name type="scientific">Oryza rufipogon</name>
    <name type="common">Brownbeard rice</name>
    <name type="synonym">Asian wild rice</name>
    <dbReference type="NCBI Taxonomy" id="4529"/>
    <lineage>
        <taxon>Eukaryota</taxon>
        <taxon>Viridiplantae</taxon>
        <taxon>Streptophyta</taxon>
        <taxon>Embryophyta</taxon>
        <taxon>Tracheophyta</taxon>
        <taxon>Spermatophyta</taxon>
        <taxon>Magnoliopsida</taxon>
        <taxon>Liliopsida</taxon>
        <taxon>Poales</taxon>
        <taxon>Poaceae</taxon>
        <taxon>BOP clade</taxon>
        <taxon>Oryzoideae</taxon>
        <taxon>Oryzeae</taxon>
        <taxon>Oryzinae</taxon>
        <taxon>Oryza</taxon>
    </lineage>
</organism>
<dbReference type="OMA" id="RIWEGKV"/>
<dbReference type="SUPFAM" id="SSF53098">
    <property type="entry name" value="Ribonuclease H-like"/>
    <property type="match status" value="1"/>
</dbReference>
<dbReference type="Pfam" id="PF13456">
    <property type="entry name" value="RVT_3"/>
    <property type="match status" value="1"/>
</dbReference>
<dbReference type="InterPro" id="IPR036397">
    <property type="entry name" value="RNaseH_sf"/>
</dbReference>
<reference evidence="2" key="2">
    <citation type="submission" date="2015-06" db="UniProtKB">
        <authorList>
            <consortium name="EnsemblPlants"/>
        </authorList>
    </citation>
    <scope>IDENTIFICATION</scope>
</reference>
<dbReference type="CDD" id="cd06222">
    <property type="entry name" value="RNase_H_like"/>
    <property type="match status" value="1"/>
</dbReference>
<sequence length="595" mass="66754">MLLRQVNQKSWNLLKQHSRPVCLHFSSDSSANSTANIDLDAEAICMNPLKPYSKCWFYVPPWINLPPINKDNDIKKLISSNPSTVMKAYETSKLEMLFEKKVRSFLVSRCILACESINGPDIKKLHFMNKSIIGHFPVYVTSLSSMKCLIKHREEYWIAILQSLAAEKVMVLPDWKQELTPIEVSFFDHGLQLPSKSETSLDLITCELESDASYYKVPDSEATNPDVAGGQEAAITTTEGSASAEVGMATFASIIWNNRAILEGRITCGLRCEDSEHAEAIGILSGLQLARKLKIKKIDVVTDNMEIYEVLIGRKDVFQHKHRDVLLMAIKVAKEFDVCRFRWEPRELLCLVNEMANATREDYRAKTLSLRRIWEGKVAYCLWSLPVIRINQSTKKIALKLEKGWAGEVNMKLVQSKGYHVNVREQMLKIDALEGLLDSLDPPLLIVLVGSEEAASKVSLELNWRFRSVLLRGSGQVSGSISNANGDCSPIPEGTALVLNSETNIPPFSAQKVLLVVYDTPSSELQFSKDQDTTGVITVRIVAPHEEDSLPDTSTEVNPFVLGFFNSGTYFLRLNLHFGSLLNVIFVYPTCKLFT</sequence>
<feature type="domain" description="RNase H type-1" evidence="1">
    <location>
        <begin position="239"/>
        <end position="357"/>
    </location>
</feature>
<protein>
    <recommendedName>
        <fullName evidence="1">RNase H type-1 domain-containing protein</fullName>
    </recommendedName>
</protein>
<dbReference type="GO" id="GO:0004523">
    <property type="term" value="F:RNA-DNA hybrid ribonuclease activity"/>
    <property type="evidence" value="ECO:0007669"/>
    <property type="project" value="InterPro"/>
</dbReference>
<dbReference type="InterPro" id="IPR002156">
    <property type="entry name" value="RNaseH_domain"/>
</dbReference>
<evidence type="ECO:0000259" key="1">
    <source>
        <dbReference type="Pfam" id="PF13456"/>
    </source>
</evidence>
<dbReference type="InterPro" id="IPR044730">
    <property type="entry name" value="RNase_H-like_dom_plant"/>
</dbReference>
<dbReference type="InterPro" id="IPR012337">
    <property type="entry name" value="RNaseH-like_sf"/>
</dbReference>
<dbReference type="Gene3D" id="3.30.420.10">
    <property type="entry name" value="Ribonuclease H-like superfamily/Ribonuclease H"/>
    <property type="match status" value="1"/>
</dbReference>
<dbReference type="EnsemblPlants" id="ORUFI11G07200.1">
    <property type="protein sequence ID" value="ORUFI11G07200.1"/>
    <property type="gene ID" value="ORUFI11G07200"/>
</dbReference>
<dbReference type="Proteomes" id="UP000008022">
    <property type="component" value="Unassembled WGS sequence"/>
</dbReference>
<accession>A0A0E0R5X9</accession>
<dbReference type="AlphaFoldDB" id="A0A0E0R5X9"/>
<reference evidence="3" key="1">
    <citation type="submission" date="2013-06" db="EMBL/GenBank/DDBJ databases">
        <authorList>
            <person name="Zhao Q."/>
        </authorList>
    </citation>
    <scope>NUCLEOTIDE SEQUENCE</scope>
    <source>
        <strain evidence="3">cv. W1943</strain>
    </source>
</reference>
<keyword evidence="3" id="KW-1185">Reference proteome</keyword>
<name>A0A0E0R5X9_ORYRU</name>
<dbReference type="GO" id="GO:0003676">
    <property type="term" value="F:nucleic acid binding"/>
    <property type="evidence" value="ECO:0007669"/>
    <property type="project" value="InterPro"/>
</dbReference>
<dbReference type="Gramene" id="ORUFI11G07200.1">
    <property type="protein sequence ID" value="ORUFI11G07200.1"/>
    <property type="gene ID" value="ORUFI11G07200"/>
</dbReference>
<evidence type="ECO:0000313" key="2">
    <source>
        <dbReference type="EnsemblPlants" id="ORUFI11G07200.1"/>
    </source>
</evidence>
<evidence type="ECO:0000313" key="3">
    <source>
        <dbReference type="Proteomes" id="UP000008022"/>
    </source>
</evidence>
<dbReference type="HOGENOM" id="CLU_032436_0_0_1"/>